<dbReference type="InterPro" id="IPR036097">
    <property type="entry name" value="HisK_dim/P_sf"/>
</dbReference>
<evidence type="ECO:0000256" key="5">
    <source>
        <dbReference type="ARBA" id="ARBA00022777"/>
    </source>
</evidence>
<dbReference type="SMART" id="SM00448">
    <property type="entry name" value="REC"/>
    <property type="match status" value="1"/>
</dbReference>
<dbReference type="InterPro" id="IPR003661">
    <property type="entry name" value="HisK_dim/P_dom"/>
</dbReference>
<reference evidence="10 11" key="1">
    <citation type="submission" date="2024-09" db="EMBL/GenBank/DDBJ databases">
        <title>Floridaenema gen nov. (Aerosakkonemataceae, Aerosakkonematales ord. nov., Cyanobacteria) from benthic tropical and subtropical fresh waters, with the description of four new species.</title>
        <authorList>
            <person name="Moretto J.A."/>
            <person name="Berthold D.E."/>
            <person name="Lefler F.W."/>
            <person name="Huang I.-S."/>
            <person name="Laughinghouse H. IV."/>
        </authorList>
    </citation>
    <scope>NUCLEOTIDE SEQUENCE [LARGE SCALE GENOMIC DNA]</scope>
    <source>
        <strain evidence="10 11">BLCC-F50</strain>
    </source>
</reference>
<evidence type="ECO:0000259" key="9">
    <source>
        <dbReference type="PROSITE" id="PS50110"/>
    </source>
</evidence>
<dbReference type="SMART" id="SM00388">
    <property type="entry name" value="HisKA"/>
    <property type="match status" value="1"/>
</dbReference>
<dbReference type="SUPFAM" id="SSF47384">
    <property type="entry name" value="Homodimeric domain of signal transducing histidine kinase"/>
    <property type="match status" value="1"/>
</dbReference>
<evidence type="ECO:0000259" key="8">
    <source>
        <dbReference type="PROSITE" id="PS50109"/>
    </source>
</evidence>
<evidence type="ECO:0000256" key="3">
    <source>
        <dbReference type="ARBA" id="ARBA00022553"/>
    </source>
</evidence>
<comment type="caution">
    <text evidence="10">The sequence shown here is derived from an EMBL/GenBank/DDBJ whole genome shotgun (WGS) entry which is preliminary data.</text>
</comment>
<evidence type="ECO:0000256" key="6">
    <source>
        <dbReference type="ARBA" id="ARBA00023012"/>
    </source>
</evidence>
<comment type="catalytic activity">
    <reaction evidence="1">
        <text>ATP + protein L-histidine = ADP + protein N-phospho-L-histidine.</text>
        <dbReference type="EC" id="2.7.13.3"/>
    </reaction>
</comment>
<dbReference type="InterPro" id="IPR036890">
    <property type="entry name" value="HATPase_C_sf"/>
</dbReference>
<dbReference type="PROSITE" id="PS50109">
    <property type="entry name" value="HIS_KIN"/>
    <property type="match status" value="1"/>
</dbReference>
<dbReference type="InterPro" id="IPR003594">
    <property type="entry name" value="HATPase_dom"/>
</dbReference>
<dbReference type="PRINTS" id="PR00344">
    <property type="entry name" value="BCTRLSENSOR"/>
</dbReference>
<dbReference type="PROSITE" id="PS50110">
    <property type="entry name" value="RESPONSE_REGULATORY"/>
    <property type="match status" value="1"/>
</dbReference>
<organism evidence="10 11">
    <name type="scientific">Floridaenema flaviceps BLCC-F50</name>
    <dbReference type="NCBI Taxonomy" id="3153642"/>
    <lineage>
        <taxon>Bacteria</taxon>
        <taxon>Bacillati</taxon>
        <taxon>Cyanobacteriota</taxon>
        <taxon>Cyanophyceae</taxon>
        <taxon>Oscillatoriophycideae</taxon>
        <taxon>Aerosakkonematales</taxon>
        <taxon>Aerosakkonemataceae</taxon>
        <taxon>Floridanema</taxon>
        <taxon>Floridanema flaviceps</taxon>
    </lineage>
</organism>
<feature type="modified residue" description="4-aspartylphosphate" evidence="7">
    <location>
        <position position="59"/>
    </location>
</feature>
<dbReference type="InterPro" id="IPR004358">
    <property type="entry name" value="Sig_transdc_His_kin-like_C"/>
</dbReference>
<sequence>MNEASLNVLLVEDSPTDAQLFQHIFFRAATGDWQLVHVERLSEAIAACQTQLFDVALLDLHLPDSEGLDTISQFNQAIPDVPIIILTVFDDEELALQAMAQGSQDYLVKDQVTTQLLRRSIRYALERSQILQKLRNSERATLESLNKERELNQLKSYFVSMVSHEFRNPLSVLQGICELFINFGGSLTTQKKELYSQQLKTTIKQMCQLLDEVILLGKVETSNFKIELTTLNLEVFCYELITALQLGDNNEHSIVFSYRLDSKSLEMDINLLRHILTNLISNALKYSPSGSEIQVEVSEFNGMVRFCISDRGIGIPEAEQSRLFQTFSRCSNVGKIQGTGLGLAIVKRCVDLYKGEIYIESKVDIGTKVTVLLPIQQ</sequence>
<dbReference type="Pfam" id="PF00512">
    <property type="entry name" value="HisKA"/>
    <property type="match status" value="1"/>
</dbReference>
<evidence type="ECO:0000256" key="4">
    <source>
        <dbReference type="ARBA" id="ARBA00022679"/>
    </source>
</evidence>
<dbReference type="Gene3D" id="1.10.287.130">
    <property type="match status" value="1"/>
</dbReference>
<dbReference type="CDD" id="cd00075">
    <property type="entry name" value="HATPase"/>
    <property type="match status" value="1"/>
</dbReference>
<gene>
    <name evidence="10" type="ORF">ACE1CI_24125</name>
</gene>
<feature type="domain" description="Response regulatory" evidence="9">
    <location>
        <begin position="7"/>
        <end position="124"/>
    </location>
</feature>
<dbReference type="EMBL" id="JBHFNR010000181">
    <property type="protein sequence ID" value="MFB2896010.1"/>
    <property type="molecule type" value="Genomic_DNA"/>
</dbReference>
<dbReference type="Gene3D" id="3.30.565.10">
    <property type="entry name" value="Histidine kinase-like ATPase, C-terminal domain"/>
    <property type="match status" value="1"/>
</dbReference>
<dbReference type="Gene3D" id="3.40.50.2300">
    <property type="match status" value="1"/>
</dbReference>
<keyword evidence="3 7" id="KW-0597">Phosphoprotein</keyword>
<dbReference type="CDD" id="cd00082">
    <property type="entry name" value="HisKA"/>
    <property type="match status" value="1"/>
</dbReference>
<dbReference type="PANTHER" id="PTHR43711">
    <property type="entry name" value="TWO-COMPONENT HISTIDINE KINASE"/>
    <property type="match status" value="1"/>
</dbReference>
<evidence type="ECO:0000256" key="7">
    <source>
        <dbReference type="PROSITE-ProRule" id="PRU00169"/>
    </source>
</evidence>
<dbReference type="GO" id="GO:0005524">
    <property type="term" value="F:ATP binding"/>
    <property type="evidence" value="ECO:0007669"/>
    <property type="project" value="UniProtKB-KW"/>
</dbReference>
<dbReference type="SUPFAM" id="SSF55874">
    <property type="entry name" value="ATPase domain of HSP90 chaperone/DNA topoisomerase II/histidine kinase"/>
    <property type="match status" value="1"/>
</dbReference>
<dbReference type="InterPro" id="IPR005467">
    <property type="entry name" value="His_kinase_dom"/>
</dbReference>
<protein>
    <recommendedName>
        <fullName evidence="2">histidine kinase</fullName>
        <ecNumber evidence="2">2.7.13.3</ecNumber>
    </recommendedName>
</protein>
<accession>A0ABV4XW99</accession>
<dbReference type="InterPro" id="IPR011006">
    <property type="entry name" value="CheY-like_superfamily"/>
</dbReference>
<keyword evidence="4" id="KW-0808">Transferase</keyword>
<keyword evidence="11" id="KW-1185">Reference proteome</keyword>
<evidence type="ECO:0000313" key="11">
    <source>
        <dbReference type="Proteomes" id="UP001576784"/>
    </source>
</evidence>
<keyword evidence="5" id="KW-0418">Kinase</keyword>
<keyword evidence="6" id="KW-0902">Two-component regulatory system</keyword>
<dbReference type="SUPFAM" id="SSF52172">
    <property type="entry name" value="CheY-like"/>
    <property type="match status" value="1"/>
</dbReference>
<dbReference type="Proteomes" id="UP001576784">
    <property type="component" value="Unassembled WGS sequence"/>
</dbReference>
<dbReference type="InterPro" id="IPR050736">
    <property type="entry name" value="Sensor_HK_Regulatory"/>
</dbReference>
<name>A0ABV4XW99_9CYAN</name>
<feature type="domain" description="Histidine kinase" evidence="8">
    <location>
        <begin position="161"/>
        <end position="377"/>
    </location>
</feature>
<evidence type="ECO:0000313" key="10">
    <source>
        <dbReference type="EMBL" id="MFB2896010.1"/>
    </source>
</evidence>
<proteinExistence type="predicted"/>
<dbReference type="EC" id="2.7.13.3" evidence="2"/>
<keyword evidence="10" id="KW-0067">ATP-binding</keyword>
<dbReference type="RefSeq" id="WP_413265636.1">
    <property type="nucleotide sequence ID" value="NZ_JBHFNR010000181.1"/>
</dbReference>
<dbReference type="SMART" id="SM00387">
    <property type="entry name" value="HATPase_c"/>
    <property type="match status" value="1"/>
</dbReference>
<evidence type="ECO:0000256" key="2">
    <source>
        <dbReference type="ARBA" id="ARBA00012438"/>
    </source>
</evidence>
<dbReference type="Pfam" id="PF02518">
    <property type="entry name" value="HATPase_c"/>
    <property type="match status" value="1"/>
</dbReference>
<evidence type="ECO:0000256" key="1">
    <source>
        <dbReference type="ARBA" id="ARBA00000085"/>
    </source>
</evidence>
<dbReference type="PANTHER" id="PTHR43711:SF26">
    <property type="entry name" value="SENSOR HISTIDINE KINASE RCSC"/>
    <property type="match status" value="1"/>
</dbReference>
<dbReference type="InterPro" id="IPR001789">
    <property type="entry name" value="Sig_transdc_resp-reg_receiver"/>
</dbReference>
<dbReference type="Pfam" id="PF00072">
    <property type="entry name" value="Response_reg"/>
    <property type="match status" value="1"/>
</dbReference>
<keyword evidence="10" id="KW-0547">Nucleotide-binding</keyword>